<keyword evidence="1" id="KW-0678">Repressor</keyword>
<protein>
    <submittedName>
        <fullName evidence="6">GntR family transcriptional regulator</fullName>
    </submittedName>
</protein>
<reference evidence="6 7" key="1">
    <citation type="submission" date="2019-05" db="EMBL/GenBank/DDBJ databases">
        <title>The metagenome of a microbial culture collection derived from dairy environment covers the genomic content of the human microbiome.</title>
        <authorList>
            <person name="Roder T."/>
            <person name="Wuthrich D."/>
            <person name="Sattari Z."/>
            <person name="Von Ah U."/>
            <person name="Bar C."/>
            <person name="Ronchi F."/>
            <person name="Macpherson A.J."/>
            <person name="Ganal-Vonarburg S.C."/>
            <person name="Bruggmann R."/>
            <person name="Vergeres G."/>
        </authorList>
    </citation>
    <scope>NUCLEOTIDE SEQUENCE [LARGE SCALE GENOMIC DNA]</scope>
    <source>
        <strain evidence="6 7">FAM 24227</strain>
    </source>
</reference>
<keyword evidence="2" id="KW-0805">Transcription regulation</keyword>
<dbReference type="Proteomes" id="UP000306420">
    <property type="component" value="Unassembled WGS sequence"/>
</dbReference>
<dbReference type="Pfam" id="PF07702">
    <property type="entry name" value="UTRA"/>
    <property type="match status" value="1"/>
</dbReference>
<dbReference type="InterPro" id="IPR000524">
    <property type="entry name" value="Tscrpt_reg_HTH_GntR"/>
</dbReference>
<dbReference type="InterPro" id="IPR050679">
    <property type="entry name" value="Bact_HTH_transcr_reg"/>
</dbReference>
<dbReference type="FunFam" id="3.40.1410.10:FF:000008">
    <property type="entry name" value="Transcriptional regulator, GntR family"/>
    <property type="match status" value="1"/>
</dbReference>
<dbReference type="AlphaFoldDB" id="A0A5R9EI78"/>
<evidence type="ECO:0000256" key="2">
    <source>
        <dbReference type="ARBA" id="ARBA00023015"/>
    </source>
</evidence>
<dbReference type="PANTHER" id="PTHR44846">
    <property type="entry name" value="MANNOSYL-D-GLYCERATE TRANSPORT/METABOLISM SYSTEM REPRESSOR MNGR-RELATED"/>
    <property type="match status" value="1"/>
</dbReference>
<dbReference type="PROSITE" id="PS50949">
    <property type="entry name" value="HTH_GNTR"/>
    <property type="match status" value="1"/>
</dbReference>
<dbReference type="SUPFAM" id="SSF46785">
    <property type="entry name" value="Winged helix' DNA-binding domain"/>
    <property type="match status" value="1"/>
</dbReference>
<dbReference type="Gene3D" id="1.10.10.10">
    <property type="entry name" value="Winged helix-like DNA-binding domain superfamily/Winged helix DNA-binding domain"/>
    <property type="match status" value="1"/>
</dbReference>
<dbReference type="GO" id="GO:0003700">
    <property type="term" value="F:DNA-binding transcription factor activity"/>
    <property type="evidence" value="ECO:0007669"/>
    <property type="project" value="InterPro"/>
</dbReference>
<evidence type="ECO:0000313" key="7">
    <source>
        <dbReference type="Proteomes" id="UP000306420"/>
    </source>
</evidence>
<dbReference type="PRINTS" id="PR00035">
    <property type="entry name" value="HTHGNTR"/>
</dbReference>
<dbReference type="SMART" id="SM00866">
    <property type="entry name" value="UTRA"/>
    <property type="match status" value="1"/>
</dbReference>
<dbReference type="Pfam" id="PF00392">
    <property type="entry name" value="GntR"/>
    <property type="match status" value="1"/>
</dbReference>
<evidence type="ECO:0000256" key="3">
    <source>
        <dbReference type="ARBA" id="ARBA00023125"/>
    </source>
</evidence>
<dbReference type="OrthoDB" id="9816541at2"/>
<evidence type="ECO:0000256" key="1">
    <source>
        <dbReference type="ARBA" id="ARBA00022491"/>
    </source>
</evidence>
<dbReference type="GO" id="GO:0003677">
    <property type="term" value="F:DNA binding"/>
    <property type="evidence" value="ECO:0007669"/>
    <property type="project" value="UniProtKB-KW"/>
</dbReference>
<dbReference type="InterPro" id="IPR036388">
    <property type="entry name" value="WH-like_DNA-bd_sf"/>
</dbReference>
<evidence type="ECO:0000259" key="5">
    <source>
        <dbReference type="PROSITE" id="PS50949"/>
    </source>
</evidence>
<dbReference type="InterPro" id="IPR011663">
    <property type="entry name" value="UTRA"/>
</dbReference>
<sequence>MLKYEYIAKKIMNLIEDKDLRQGDKLPSLDELVTQFEVSKNTVIKALDELESHGLIYQVRGSGIFVRGRRHKGYINLMEIQGFDSMLREFDITSTVLELKEVIPSETVQAHLQIDADQPVYYLKRLRYIEGRIFCIEESYFDKNIVMYLNEQIAKDSVFNYLTNNLKLQISFLDHYLRVGKLNQQNAVYLELQEGDPGIQVESIFYLANGVPFDYSKIIYHYEESQFFIQGNSYYNLMN</sequence>
<dbReference type="RefSeq" id="WP_138403870.1">
    <property type="nucleotide sequence ID" value="NZ_VBSP01000005.1"/>
</dbReference>
<name>A0A5R9EI78_9LACT</name>
<comment type="caution">
    <text evidence="6">The sequence shown here is derived from an EMBL/GenBank/DDBJ whole genome shotgun (WGS) entry which is preliminary data.</text>
</comment>
<evidence type="ECO:0000256" key="4">
    <source>
        <dbReference type="ARBA" id="ARBA00023163"/>
    </source>
</evidence>
<proteinExistence type="predicted"/>
<dbReference type="EMBL" id="VBSP01000005">
    <property type="protein sequence ID" value="TLQ48976.1"/>
    <property type="molecule type" value="Genomic_DNA"/>
</dbReference>
<gene>
    <name evidence="6" type="ORF">FEZ33_02780</name>
</gene>
<dbReference type="InterPro" id="IPR036390">
    <property type="entry name" value="WH_DNA-bd_sf"/>
</dbReference>
<keyword evidence="3" id="KW-0238">DNA-binding</keyword>
<dbReference type="GO" id="GO:0045892">
    <property type="term" value="P:negative regulation of DNA-templated transcription"/>
    <property type="evidence" value="ECO:0007669"/>
    <property type="project" value="TreeGrafter"/>
</dbReference>
<dbReference type="PANTHER" id="PTHR44846:SF4">
    <property type="entry name" value="HTH GNTR-TYPE DOMAIN-CONTAINING PROTEIN"/>
    <property type="match status" value="1"/>
</dbReference>
<accession>A0A5R9EI78</accession>
<dbReference type="SMART" id="SM00345">
    <property type="entry name" value="HTH_GNTR"/>
    <property type="match status" value="1"/>
</dbReference>
<evidence type="ECO:0000313" key="6">
    <source>
        <dbReference type="EMBL" id="TLQ48976.1"/>
    </source>
</evidence>
<keyword evidence="4" id="KW-0804">Transcription</keyword>
<dbReference type="InterPro" id="IPR028978">
    <property type="entry name" value="Chorismate_lyase_/UTRA_dom_sf"/>
</dbReference>
<dbReference type="SUPFAM" id="SSF64288">
    <property type="entry name" value="Chorismate lyase-like"/>
    <property type="match status" value="1"/>
</dbReference>
<feature type="domain" description="HTH gntR-type" evidence="5">
    <location>
        <begin position="1"/>
        <end position="69"/>
    </location>
</feature>
<organism evidence="6 7">
    <name type="scientific">Ruoffia tabacinasalis</name>
    <dbReference type="NCBI Taxonomy" id="87458"/>
    <lineage>
        <taxon>Bacteria</taxon>
        <taxon>Bacillati</taxon>
        <taxon>Bacillota</taxon>
        <taxon>Bacilli</taxon>
        <taxon>Lactobacillales</taxon>
        <taxon>Aerococcaceae</taxon>
        <taxon>Ruoffia</taxon>
    </lineage>
</organism>
<dbReference type="Gene3D" id="3.40.1410.10">
    <property type="entry name" value="Chorismate lyase-like"/>
    <property type="match status" value="1"/>
</dbReference>
<dbReference type="CDD" id="cd07377">
    <property type="entry name" value="WHTH_GntR"/>
    <property type="match status" value="1"/>
</dbReference>